<dbReference type="Gene3D" id="3.30.70.260">
    <property type="match status" value="2"/>
</dbReference>
<evidence type="ECO:0000313" key="2">
    <source>
        <dbReference type="EMBL" id="CAD8418394.1"/>
    </source>
</evidence>
<dbReference type="GO" id="GO:0006355">
    <property type="term" value="P:regulation of DNA-templated transcription"/>
    <property type="evidence" value="ECO:0007669"/>
    <property type="project" value="InterPro"/>
</dbReference>
<reference evidence="2" key="1">
    <citation type="submission" date="2021-01" db="EMBL/GenBank/DDBJ databases">
        <authorList>
            <person name="Corre E."/>
            <person name="Pelletier E."/>
            <person name="Niang G."/>
            <person name="Scheremetjew M."/>
            <person name="Finn R."/>
            <person name="Kale V."/>
            <person name="Holt S."/>
            <person name="Cochrane G."/>
            <person name="Meng A."/>
            <person name="Brown T."/>
            <person name="Cohen L."/>
        </authorList>
    </citation>
    <scope>NUCLEOTIDE SEQUENCE</scope>
    <source>
        <strain evidence="2">CCAP1064/1</strain>
    </source>
</reference>
<dbReference type="PANTHER" id="PTHR34875">
    <property type="entry name" value="UPF0237 PROTEIN MJ1558"/>
    <property type="match status" value="1"/>
</dbReference>
<feature type="domain" description="ACT" evidence="1">
    <location>
        <begin position="124"/>
        <end position="209"/>
    </location>
</feature>
<dbReference type="SUPFAM" id="SSF55021">
    <property type="entry name" value="ACT-like"/>
    <property type="match status" value="2"/>
</dbReference>
<accession>A0A7S0GHT8</accession>
<dbReference type="EMBL" id="HBEL01031112">
    <property type="protein sequence ID" value="CAD8418394.1"/>
    <property type="molecule type" value="Transcribed_RNA"/>
</dbReference>
<name>A0A7S0GHT8_9STRA</name>
<dbReference type="InterPro" id="IPR050990">
    <property type="entry name" value="UPF0237/GcvR_regulator"/>
</dbReference>
<feature type="domain" description="ACT" evidence="1">
    <location>
        <begin position="35"/>
        <end position="110"/>
    </location>
</feature>
<dbReference type="Pfam" id="PF13740">
    <property type="entry name" value="ACT_6"/>
    <property type="match status" value="1"/>
</dbReference>
<sequence length="213" mass="22899">MFSTFAASASRRVVSNWTKQKVSSVRQFSSQQFFIVNSVGLDRSGIVSDMTGVMDKAGCNIGESRAVKLGNHFSVMMLVSAPKEETTSSLTEQLKVIDGLTITTFETSDPKAIEVNPQTGWSGQFKLSGADNPGIVYKVTSVLSKNRLSIESLLTTSEDAPFGGTKLFKMEGVATVSKPLPKSFNIVSVQEELSALGDNLNCDIELSPSDDIS</sequence>
<dbReference type="PIRSF" id="PIRSF028103">
    <property type="entry name" value="GcvR"/>
    <property type="match status" value="1"/>
</dbReference>
<dbReference type="InterPro" id="IPR045865">
    <property type="entry name" value="ACT-like_dom_sf"/>
</dbReference>
<evidence type="ECO:0000259" key="1">
    <source>
        <dbReference type="PROSITE" id="PS51671"/>
    </source>
</evidence>
<proteinExistence type="predicted"/>
<dbReference type="InterPro" id="IPR002912">
    <property type="entry name" value="ACT_dom"/>
</dbReference>
<dbReference type="InterPro" id="IPR016867">
    <property type="entry name" value="GcvR"/>
</dbReference>
<organism evidence="2">
    <name type="scientific">Proboscia inermis</name>
    <dbReference type="NCBI Taxonomy" id="420281"/>
    <lineage>
        <taxon>Eukaryota</taxon>
        <taxon>Sar</taxon>
        <taxon>Stramenopiles</taxon>
        <taxon>Ochrophyta</taxon>
        <taxon>Bacillariophyta</taxon>
        <taxon>Coscinodiscophyceae</taxon>
        <taxon>Rhizosoleniophycidae</taxon>
        <taxon>Rhizosoleniales</taxon>
        <taxon>Rhizosoleniaceae</taxon>
        <taxon>Proboscia</taxon>
    </lineage>
</organism>
<gene>
    <name evidence="2" type="ORF">PINE0816_LOCUS14529</name>
</gene>
<dbReference type="AlphaFoldDB" id="A0A7S0GHT8"/>
<dbReference type="PANTHER" id="PTHR34875:SF6">
    <property type="entry name" value="UPF0237 PROTEIN MJ1558"/>
    <property type="match status" value="1"/>
</dbReference>
<protein>
    <recommendedName>
        <fullName evidence="1">ACT domain-containing protein</fullName>
    </recommendedName>
</protein>
<dbReference type="PROSITE" id="PS51671">
    <property type="entry name" value="ACT"/>
    <property type="match status" value="2"/>
</dbReference>